<feature type="domain" description="O-methyltransferase C-terminal" evidence="4">
    <location>
        <begin position="218"/>
        <end position="416"/>
    </location>
</feature>
<dbReference type="SUPFAM" id="SSF53335">
    <property type="entry name" value="S-adenosyl-L-methionine-dependent methyltransferases"/>
    <property type="match status" value="1"/>
</dbReference>
<keyword evidence="2 5" id="KW-0808">Transferase</keyword>
<dbReference type="InterPro" id="IPR029063">
    <property type="entry name" value="SAM-dependent_MTases_sf"/>
</dbReference>
<evidence type="ECO:0000256" key="3">
    <source>
        <dbReference type="ARBA" id="ARBA00022691"/>
    </source>
</evidence>
<dbReference type="InterPro" id="IPR001077">
    <property type="entry name" value="COMT_C"/>
</dbReference>
<name>A0A6G1LKA6_9PEZI</name>
<dbReference type="PROSITE" id="PS51683">
    <property type="entry name" value="SAM_OMT_II"/>
    <property type="match status" value="1"/>
</dbReference>
<evidence type="ECO:0000256" key="1">
    <source>
        <dbReference type="ARBA" id="ARBA00022603"/>
    </source>
</evidence>
<evidence type="ECO:0000313" key="5">
    <source>
        <dbReference type="EMBL" id="KAF2773337.1"/>
    </source>
</evidence>
<dbReference type="InterPro" id="IPR036390">
    <property type="entry name" value="WH_DNA-bd_sf"/>
</dbReference>
<keyword evidence="3" id="KW-0949">S-adenosyl-L-methionine</keyword>
<dbReference type="AlphaFoldDB" id="A0A6G1LKA6"/>
<dbReference type="Gene3D" id="3.40.50.150">
    <property type="entry name" value="Vaccinia Virus protein VP39"/>
    <property type="match status" value="1"/>
</dbReference>
<gene>
    <name evidence="5" type="ORF">EJ03DRAFT_265175</name>
</gene>
<dbReference type="InterPro" id="IPR036388">
    <property type="entry name" value="WH-like_DNA-bd_sf"/>
</dbReference>
<dbReference type="GO" id="GO:0032259">
    <property type="term" value="P:methylation"/>
    <property type="evidence" value="ECO:0007669"/>
    <property type="project" value="UniProtKB-KW"/>
</dbReference>
<dbReference type="Pfam" id="PF00891">
    <property type="entry name" value="Methyltransf_2"/>
    <property type="match status" value="1"/>
</dbReference>
<proteinExistence type="predicted"/>
<dbReference type="EMBL" id="ML995811">
    <property type="protein sequence ID" value="KAF2773337.1"/>
    <property type="molecule type" value="Genomic_DNA"/>
</dbReference>
<dbReference type="PANTHER" id="PTHR43712:SF19">
    <property type="entry name" value="DUAL O-METHYLTRANSFERASE_FAD-DEPENDENT MONOOXYGENASE ELCB"/>
    <property type="match status" value="1"/>
</dbReference>
<accession>A0A6G1LKA6</accession>
<dbReference type="GO" id="GO:0008171">
    <property type="term" value="F:O-methyltransferase activity"/>
    <property type="evidence" value="ECO:0007669"/>
    <property type="project" value="InterPro"/>
</dbReference>
<sequence length="441" mass="48835">MKGRIDSPSECIPTTVTPLSNFAEKIGQHLHVLDDYYHGDCQAPPSFHACTAADVLPKEAPLKVKEARASAMDESLEVFEVLSGPTKVLSNLTIAYQTIAALRWLCHFNVLRLVPGQGSITFGEMAKRANVSEAALKSVARMAMTAHLLHEPEPETLAHTAASKAIAESQPFHDWAVHIAKEAMHIAMSMVEATEKWHDSTKTTETPFNIALDTELPFFEHLQKRPDHMKIYVGYQKAVASTEGLALQHIVRGYDWAALGKATVVDVGGSVGMASITLAEAFPALSFIVQELPDGVRDGKEYIASVQKPESVTSRIQYQAHDFFEEQPIKGAEVYLLRMILHYWSLEHSVKTLRALIPALEAGKSRIIVMDTVLPAPGSVSHVMERQLRVRDLAMMQLHGSHERNPEDWNAIFKAADERFEIRSMNMPFGSELAVIEVVLA</sequence>
<dbReference type="PANTHER" id="PTHR43712">
    <property type="entry name" value="PUTATIVE (AFU_ORTHOLOGUE AFUA_4G14580)-RELATED"/>
    <property type="match status" value="1"/>
</dbReference>
<evidence type="ECO:0000256" key="2">
    <source>
        <dbReference type="ARBA" id="ARBA00022679"/>
    </source>
</evidence>
<evidence type="ECO:0000313" key="6">
    <source>
        <dbReference type="Proteomes" id="UP000799436"/>
    </source>
</evidence>
<reference evidence="5" key="1">
    <citation type="journal article" date="2020" name="Stud. Mycol.">
        <title>101 Dothideomycetes genomes: a test case for predicting lifestyles and emergence of pathogens.</title>
        <authorList>
            <person name="Haridas S."/>
            <person name="Albert R."/>
            <person name="Binder M."/>
            <person name="Bloem J."/>
            <person name="Labutti K."/>
            <person name="Salamov A."/>
            <person name="Andreopoulos B."/>
            <person name="Baker S."/>
            <person name="Barry K."/>
            <person name="Bills G."/>
            <person name="Bluhm B."/>
            <person name="Cannon C."/>
            <person name="Castanera R."/>
            <person name="Culley D."/>
            <person name="Daum C."/>
            <person name="Ezra D."/>
            <person name="Gonzalez J."/>
            <person name="Henrissat B."/>
            <person name="Kuo A."/>
            <person name="Liang C."/>
            <person name="Lipzen A."/>
            <person name="Lutzoni F."/>
            <person name="Magnuson J."/>
            <person name="Mondo S."/>
            <person name="Nolan M."/>
            <person name="Ohm R."/>
            <person name="Pangilinan J."/>
            <person name="Park H.-J."/>
            <person name="Ramirez L."/>
            <person name="Alfaro M."/>
            <person name="Sun H."/>
            <person name="Tritt A."/>
            <person name="Yoshinaga Y."/>
            <person name="Zwiers L.-H."/>
            <person name="Turgeon B."/>
            <person name="Goodwin S."/>
            <person name="Spatafora J."/>
            <person name="Crous P."/>
            <person name="Grigoriev I."/>
        </authorList>
    </citation>
    <scope>NUCLEOTIDE SEQUENCE</scope>
    <source>
        <strain evidence="5">CBS 116005</strain>
    </source>
</reference>
<organism evidence="5 6">
    <name type="scientific">Teratosphaeria nubilosa</name>
    <dbReference type="NCBI Taxonomy" id="161662"/>
    <lineage>
        <taxon>Eukaryota</taxon>
        <taxon>Fungi</taxon>
        <taxon>Dikarya</taxon>
        <taxon>Ascomycota</taxon>
        <taxon>Pezizomycotina</taxon>
        <taxon>Dothideomycetes</taxon>
        <taxon>Dothideomycetidae</taxon>
        <taxon>Mycosphaerellales</taxon>
        <taxon>Teratosphaeriaceae</taxon>
        <taxon>Teratosphaeria</taxon>
    </lineage>
</organism>
<keyword evidence="6" id="KW-1185">Reference proteome</keyword>
<dbReference type="SUPFAM" id="SSF46785">
    <property type="entry name" value="Winged helix' DNA-binding domain"/>
    <property type="match status" value="1"/>
</dbReference>
<evidence type="ECO:0000259" key="4">
    <source>
        <dbReference type="Pfam" id="PF00891"/>
    </source>
</evidence>
<dbReference type="Proteomes" id="UP000799436">
    <property type="component" value="Unassembled WGS sequence"/>
</dbReference>
<dbReference type="InterPro" id="IPR016461">
    <property type="entry name" value="COMT-like"/>
</dbReference>
<protein>
    <submittedName>
        <fullName evidence="5">Putative hydroxyindole O-methyltransferase</fullName>
    </submittedName>
</protein>
<dbReference type="OrthoDB" id="2410195at2759"/>
<keyword evidence="1 5" id="KW-0489">Methyltransferase</keyword>
<dbReference type="Gene3D" id="1.10.10.10">
    <property type="entry name" value="Winged helix-like DNA-binding domain superfamily/Winged helix DNA-binding domain"/>
    <property type="match status" value="1"/>
</dbReference>